<evidence type="ECO:0000313" key="2">
    <source>
        <dbReference type="Proteomes" id="UP000198635"/>
    </source>
</evidence>
<dbReference type="EMBL" id="FORX01000017">
    <property type="protein sequence ID" value="SFK22693.1"/>
    <property type="molecule type" value="Genomic_DNA"/>
</dbReference>
<dbReference type="AlphaFoldDB" id="A0A1I3XT85"/>
<dbReference type="PANTHER" id="PTHR35936:SF25">
    <property type="entry name" value="ABC TRANSPORTER SUBSTRATE-BINDING PROTEIN"/>
    <property type="match status" value="1"/>
</dbReference>
<sequence length="247" mass="27359">MKWSLIGVLSLMVLFLACSAYGEPLRLSTLEWPPFVGRDLPDQGTTGARVRRICAVAGLEPLMSFLPWRRVLMEARTGAAQGYFPEYRSASREKEFYFSKAVGCSVVGLVHKSGMTRNWTRLEDLAAYRIGVVDGYVNTEEFDRLVDMGILHPIKCNSDELALRMIEAGRIDAVVMDRAVFRHLSGPVKPSHAPPPLVFAEKILVVHSLHVCFPRTPAGKSLVERFNRAIVSGGLELICASTSEGRP</sequence>
<reference evidence="2" key="1">
    <citation type="submission" date="2016-10" db="EMBL/GenBank/DDBJ databases">
        <authorList>
            <person name="Varghese N."/>
            <person name="Submissions S."/>
        </authorList>
    </citation>
    <scope>NUCLEOTIDE SEQUENCE [LARGE SCALE GENOMIC DNA]</scope>
    <source>
        <strain evidence="2">DSM 5918</strain>
    </source>
</reference>
<dbReference type="PANTHER" id="PTHR35936">
    <property type="entry name" value="MEMBRANE-BOUND LYTIC MUREIN TRANSGLYCOSYLASE F"/>
    <property type="match status" value="1"/>
</dbReference>
<dbReference type="STRING" id="52560.SAMN04488082_11771"/>
<organism evidence="1 2">
    <name type="scientific">Desulfomicrobium apsheronum</name>
    <dbReference type="NCBI Taxonomy" id="52560"/>
    <lineage>
        <taxon>Bacteria</taxon>
        <taxon>Pseudomonadati</taxon>
        <taxon>Thermodesulfobacteriota</taxon>
        <taxon>Desulfovibrionia</taxon>
        <taxon>Desulfovibrionales</taxon>
        <taxon>Desulfomicrobiaceae</taxon>
        <taxon>Desulfomicrobium</taxon>
    </lineage>
</organism>
<dbReference type="Gene3D" id="3.40.190.10">
    <property type="entry name" value="Periplasmic binding protein-like II"/>
    <property type="match status" value="2"/>
</dbReference>
<dbReference type="Proteomes" id="UP000198635">
    <property type="component" value="Unassembled WGS sequence"/>
</dbReference>
<proteinExistence type="predicted"/>
<dbReference type="PROSITE" id="PS51257">
    <property type="entry name" value="PROKAR_LIPOPROTEIN"/>
    <property type="match status" value="1"/>
</dbReference>
<name>A0A1I3XT85_9BACT</name>
<dbReference type="RefSeq" id="WP_177193196.1">
    <property type="nucleotide sequence ID" value="NZ_FORX01000017.1"/>
</dbReference>
<keyword evidence="2" id="KW-1185">Reference proteome</keyword>
<dbReference type="SUPFAM" id="SSF53850">
    <property type="entry name" value="Periplasmic binding protein-like II"/>
    <property type="match status" value="1"/>
</dbReference>
<protein>
    <submittedName>
        <fullName evidence="1">Amino acid ABC transporter substrate-binding protein, PAAT family</fullName>
    </submittedName>
</protein>
<gene>
    <name evidence="1" type="ORF">SAMN04488082_11771</name>
</gene>
<evidence type="ECO:0000313" key="1">
    <source>
        <dbReference type="EMBL" id="SFK22693.1"/>
    </source>
</evidence>
<accession>A0A1I3XT85</accession>